<evidence type="ECO:0000313" key="2">
    <source>
        <dbReference type="EMBL" id="MCE8019314.1"/>
    </source>
</evidence>
<name>A0ABS9ABQ7_9GAMM</name>
<dbReference type="Proteomes" id="UP001320122">
    <property type="component" value="Unassembled WGS sequence"/>
</dbReference>
<feature type="region of interest" description="Disordered" evidence="1">
    <location>
        <begin position="240"/>
        <end position="261"/>
    </location>
</feature>
<organism evidence="2 3">
    <name type="scientific">Billgrantia zhangzhouensis</name>
    <dbReference type="NCBI Taxonomy" id="2733481"/>
    <lineage>
        <taxon>Bacteria</taxon>
        <taxon>Pseudomonadati</taxon>
        <taxon>Pseudomonadota</taxon>
        <taxon>Gammaproteobacteria</taxon>
        <taxon>Oceanospirillales</taxon>
        <taxon>Halomonadaceae</taxon>
        <taxon>Billgrantia</taxon>
    </lineage>
</organism>
<protein>
    <recommendedName>
        <fullName evidence="4">ApeA N-terminal domain-containing protein</fullName>
    </recommendedName>
</protein>
<gene>
    <name evidence="2" type="ORF">HOP51_04150</name>
</gene>
<dbReference type="RefSeq" id="WP_234272708.1">
    <property type="nucleotide sequence ID" value="NZ_JABFTT010000003.1"/>
</dbReference>
<reference evidence="2 3" key="1">
    <citation type="journal article" date="2021" name="Front. Microbiol.">
        <title>Aerobic Denitrification and Heterotrophic Sulfur Oxidation in the Genus Halomonas Revealed by Six Novel Species Characterizations and Genome-Based Analysis.</title>
        <authorList>
            <person name="Wang L."/>
            <person name="Shao Z."/>
        </authorList>
    </citation>
    <scope>NUCLEOTIDE SEQUENCE [LARGE SCALE GENOMIC DNA]</scope>
    <source>
        <strain evidence="2 3">MCCC 1A11036</strain>
    </source>
</reference>
<accession>A0ABS9ABQ7</accession>
<evidence type="ECO:0000313" key="3">
    <source>
        <dbReference type="Proteomes" id="UP001320122"/>
    </source>
</evidence>
<evidence type="ECO:0008006" key="4">
    <source>
        <dbReference type="Google" id="ProtNLM"/>
    </source>
</evidence>
<proteinExistence type="predicted"/>
<sequence length="584" mass="66302">MNQDWFEMKDIRRKSFARSVWIPLRAVLHNEKQGRYGYDGYKEDFFGTGSVAIPVDKIDAAKKLGWMDIGISHEHSGWIEDGVYIPAEVYKDYGEEFEGIHLVLEQRTHDDSPNIWHLNQDLIITLGLVREGDSWVCPKDGYIEVARLKALGNNDPALIEIKSQYLKDYLCARGLALYMTHYYNRDIICDDASHISWNEGRSQESNEQDRWEGIVSEIHEGGHPFGEKMAVFHVSRTDVDESDDVPDISGIPTDENTHGESWEKGFEGRKLYRISGELWRNEIIMPGVISPKVRGDEVEPTVFFIVDAEGNKSCGRDLVDSGKWLWFKPELVMALYHRRGGHLSFYTAQTGKVSGSYGYGVHFGVNELGLINVYAKDVGLLPEWQQQIWSGYNVAPEGGVSAELLASQVRAEPADTQAPEEFLSKGIEEVNKLSQEKLGIKVFQEHEAIPELMKKTHRFRAIDEASFFALAKDLARLTADSLDAQAMQSIVPPPKGQKWGSLKSLENILASKYDRKLVRKMTAPLVGVYELRHADAHLPSRKIEDAFSLIEIDRDLPFVHQGFQMLHYVVSSLYGVVEGLRRWE</sequence>
<keyword evidence="3" id="KW-1185">Reference proteome</keyword>
<evidence type="ECO:0000256" key="1">
    <source>
        <dbReference type="SAM" id="MobiDB-lite"/>
    </source>
</evidence>
<dbReference type="EMBL" id="JABFTT010000003">
    <property type="protein sequence ID" value="MCE8019314.1"/>
    <property type="molecule type" value="Genomic_DNA"/>
</dbReference>
<comment type="caution">
    <text evidence="2">The sequence shown here is derived from an EMBL/GenBank/DDBJ whole genome shotgun (WGS) entry which is preliminary data.</text>
</comment>